<gene>
    <name evidence="1" type="ORF">PR048_032239</name>
</gene>
<accession>A0ABQ9G4H8</accession>
<organism evidence="1 2">
    <name type="scientific">Dryococelus australis</name>
    <dbReference type="NCBI Taxonomy" id="614101"/>
    <lineage>
        <taxon>Eukaryota</taxon>
        <taxon>Metazoa</taxon>
        <taxon>Ecdysozoa</taxon>
        <taxon>Arthropoda</taxon>
        <taxon>Hexapoda</taxon>
        <taxon>Insecta</taxon>
        <taxon>Pterygota</taxon>
        <taxon>Neoptera</taxon>
        <taxon>Polyneoptera</taxon>
        <taxon>Phasmatodea</taxon>
        <taxon>Verophasmatodea</taxon>
        <taxon>Anareolatae</taxon>
        <taxon>Phasmatidae</taxon>
        <taxon>Eurycanthinae</taxon>
        <taxon>Dryococelus</taxon>
    </lineage>
</organism>
<evidence type="ECO:0000313" key="2">
    <source>
        <dbReference type="Proteomes" id="UP001159363"/>
    </source>
</evidence>
<sequence>MYRGEDGTPRPIDRASDFPRKNRNTVDFNTVYAPRLLSYLHWLLVSLPHLAEPLGGFRNYVTEPTSLGIRILSLWGAVWRSDALLTFDAILPAREVGRHTSTSFKDKLDVSHLYPYLCRDTMFYRSLLPFDAIPLVKTTPLFPYWPAADQWSAEHGNLLPPSVPTLRGACHAPAPVKYMQVKGCFAAKRAISKALLEIYLCATKRYVEWRSGVFDAGVARSPKVWQVDYRALIGGMALRHLAGHGFADSMRKAFKWQAPKRNVDTSKAVRINVTNFSRRTQASCLHGQNLNLALATRVHMAEMLRILSSGEMMKHDQVKPSYRQYLLLVRSPAGLIRWANALHKHTHQTEYCKDAKTCHPITKRNDEVSGTRHCYLTDFHAVRIRISTYIPGAEVFAASCRFSSLSLSIPYLRVCLLASARVRTRVYEQTRRAITRRRGRDVSRHSGYSPFSQGNRRTNFIRSVKAGLRHQVRWRRRREVGGEGRRNGAAPPFFYTPLLDIRYQFHEVRKGALAMKSVLGASYDSSAFSGSRVYFRSLCGCWEMRELTRNTTAVFQQVSRAAVVERLDCAPPTKANRARSPAGSLLNFRNWEPCRTMPLVGGVSRGSPVSPLPLRSDAVPLSPRFTLIGSQYLVVKSRQNLSTQLESNMSLHRRNNLFKFRFLRPSLLTWPLSLVVYHVPALPAHSYELSALLYTVLSVKLLNVAEACFHIAPYVPAKIGAAGQQNVVTPFNNQHPRCQKFPAYFTEIFAEIQNAESLRISLRFGFSRTSNAESTRSFLRLHCNQKIFVTAAYKKRTKEFNGEIPCASEEIWAALNTDVFRADEGEESGIVRHDYHVRTSGAASPPHAQESSPVHLGGRRAVLPLNHRGPGEIPFREIYGRFIFEDQFVRLWPLVHTVFNTYWRTIVQPPPYTVTADNQCTFDIGIFVHKTVESSPQVIELANFLGLSQYENLPQHAVANRTRRRTRHANFAFVYVTYSVVFAEQNRTN</sequence>
<name>A0ABQ9G4H8_9NEOP</name>
<proteinExistence type="predicted"/>
<evidence type="ECO:0000313" key="1">
    <source>
        <dbReference type="EMBL" id="KAJ8866396.1"/>
    </source>
</evidence>
<dbReference type="EMBL" id="JARBHB010000016">
    <property type="protein sequence ID" value="KAJ8866396.1"/>
    <property type="molecule type" value="Genomic_DNA"/>
</dbReference>
<protein>
    <submittedName>
        <fullName evidence="1">Uncharacterized protein</fullName>
    </submittedName>
</protein>
<keyword evidence="2" id="KW-1185">Reference proteome</keyword>
<reference evidence="1 2" key="1">
    <citation type="submission" date="2023-02" db="EMBL/GenBank/DDBJ databases">
        <title>LHISI_Scaffold_Assembly.</title>
        <authorList>
            <person name="Stuart O.P."/>
            <person name="Cleave R."/>
            <person name="Magrath M.J.L."/>
            <person name="Mikheyev A.S."/>
        </authorList>
    </citation>
    <scope>NUCLEOTIDE SEQUENCE [LARGE SCALE GENOMIC DNA]</scope>
    <source>
        <strain evidence="1">Daus_M_001</strain>
        <tissue evidence="1">Leg muscle</tissue>
    </source>
</reference>
<comment type="caution">
    <text evidence="1">The sequence shown here is derived from an EMBL/GenBank/DDBJ whole genome shotgun (WGS) entry which is preliminary data.</text>
</comment>
<dbReference type="Proteomes" id="UP001159363">
    <property type="component" value="Chromosome 15"/>
</dbReference>